<feature type="domain" description="C2H2-type" evidence="14">
    <location>
        <begin position="296"/>
        <end position="323"/>
    </location>
</feature>
<evidence type="ECO:0000256" key="11">
    <source>
        <dbReference type="ARBA" id="ARBA00023242"/>
    </source>
</evidence>
<evidence type="ECO:0000256" key="2">
    <source>
        <dbReference type="ARBA" id="ARBA00004123"/>
    </source>
</evidence>
<dbReference type="SUPFAM" id="SSF57667">
    <property type="entry name" value="beta-beta-alpha zinc fingers"/>
    <property type="match status" value="7"/>
</dbReference>
<dbReference type="GO" id="GO:0008270">
    <property type="term" value="F:zinc ion binding"/>
    <property type="evidence" value="ECO:0007669"/>
    <property type="project" value="UniProtKB-KW"/>
</dbReference>
<dbReference type="CDD" id="cd07765">
    <property type="entry name" value="KRAB_A-box"/>
    <property type="match status" value="1"/>
</dbReference>
<comment type="subcellular location">
    <subcellularLocation>
        <location evidence="2">Nucleus</location>
    </subcellularLocation>
</comment>
<protein>
    <submittedName>
        <fullName evidence="17">Zinc finger protein 251 isoform X1</fullName>
    </submittedName>
</protein>
<keyword evidence="7" id="KW-0862">Zinc</keyword>
<sequence>MQTTTSCKSSALSVSSWALPDPPVSVLLPQQGSTGHTPGVLSGMLSFQGETPLTFQDVAVYFSRAEGQQLSPQERALYRDVMLENYGNVASLGFPGPKPELISQLEQEEELWVLDLLGAEEPEVLRRCQTDSEIETEKELSILNQKCFEEIKTPEFISQKFPRADSQASESQEACAHEGQGDGSHGSSATQGLKSVAKKDATVCREQLPENAQTSAFDKPLNPSQSVVTIQRNKAGQRIFKCDICNKTFKYNSDLSRHRRSHTGEKPYECGPCGRAFTHSSNLILHQRIHTGNKPFKCEECGKTFGLNSYLRLHQRIHTGEKPFGCKECGKAFSRSSSLIQHRIIHTGEKPYKCDECGKAFSQSPQLTQHQRIHTGEKPHGCTWCGKAFSRNASLIQHQRIHTGEKPHKCAQCGKAFSQSSSLFLHHRVHTGEKPYVCGECGRAFGFNSHLTEHVRIHTGEKPYVCGECGKAFSRSSTLMQHRRVHTGEKPYQCTECGKAFIQSSQLTLHQRVHTGEKPYECGLCGKAFSRRSALTQHQRVHMGENPQEFECGPDFVYDSRHLSAGERHGRAFSHSAKLVLQWTIRSDEKSRGCHECGKTYSPSSQSVDYQKSQAGEKPYKCHECGGKARSGVSPLTPHHVTRVGEKPQLKDGSERYLIQIKKIFQERDF</sequence>
<dbReference type="FunFam" id="3.30.160.60:FF:002343">
    <property type="entry name" value="Zinc finger protein 33A"/>
    <property type="match status" value="2"/>
</dbReference>
<dbReference type="GeneID" id="110310173"/>
<dbReference type="FunFam" id="3.30.160.60:FF:000016">
    <property type="entry name" value="zinc finger protein 37 homolog"/>
    <property type="match status" value="3"/>
</dbReference>
<evidence type="ECO:0000256" key="6">
    <source>
        <dbReference type="ARBA" id="ARBA00022771"/>
    </source>
</evidence>
<dbReference type="RefSeq" id="XP_029325950.1">
    <property type="nucleotide sequence ID" value="XM_029470090.1"/>
</dbReference>
<dbReference type="FunFam" id="3.30.160.60:FF:001708">
    <property type="entry name" value="Zinc finger protein 251"/>
    <property type="match status" value="1"/>
</dbReference>
<evidence type="ECO:0000256" key="3">
    <source>
        <dbReference type="ARBA" id="ARBA00006991"/>
    </source>
</evidence>
<keyword evidence="16" id="KW-1185">Reference proteome</keyword>
<evidence type="ECO:0000256" key="7">
    <source>
        <dbReference type="ARBA" id="ARBA00022833"/>
    </source>
</evidence>
<feature type="domain" description="C2H2-type" evidence="14">
    <location>
        <begin position="268"/>
        <end position="295"/>
    </location>
</feature>
<evidence type="ECO:0000256" key="10">
    <source>
        <dbReference type="ARBA" id="ARBA00023163"/>
    </source>
</evidence>
<name>A0A6P7QMH5_MUSCR</name>
<dbReference type="Gene3D" id="3.30.160.60">
    <property type="entry name" value="Classic Zinc Finger"/>
    <property type="match status" value="12"/>
</dbReference>
<dbReference type="SMART" id="SM00349">
    <property type="entry name" value="KRAB"/>
    <property type="match status" value="1"/>
</dbReference>
<feature type="domain" description="C2H2-type" evidence="14">
    <location>
        <begin position="408"/>
        <end position="435"/>
    </location>
</feature>
<evidence type="ECO:0000256" key="4">
    <source>
        <dbReference type="ARBA" id="ARBA00022723"/>
    </source>
</evidence>
<feature type="domain" description="C2H2-type" evidence="14">
    <location>
        <begin position="352"/>
        <end position="379"/>
    </location>
</feature>
<dbReference type="AlphaFoldDB" id="A0A6P7QMH5"/>
<dbReference type="FunFam" id="3.30.160.60:FF:001158">
    <property type="entry name" value="zinc finger protein 22"/>
    <property type="match status" value="1"/>
</dbReference>
<dbReference type="PANTHER" id="PTHR24390:SF260">
    <property type="entry name" value="ZINC FINGER PROTEIN 383-RELATED"/>
    <property type="match status" value="1"/>
</dbReference>
<dbReference type="InterPro" id="IPR036051">
    <property type="entry name" value="KRAB_dom_sf"/>
</dbReference>
<evidence type="ECO:0000256" key="8">
    <source>
        <dbReference type="ARBA" id="ARBA00023015"/>
    </source>
</evidence>
<evidence type="ECO:0000259" key="15">
    <source>
        <dbReference type="PROSITE" id="PS50805"/>
    </source>
</evidence>
<comment type="similarity">
    <text evidence="3">Belongs to the krueppel C2H2-type zinc-finger protein family.</text>
</comment>
<feature type="domain" description="C2H2-type" evidence="14">
    <location>
        <begin position="380"/>
        <end position="407"/>
    </location>
</feature>
<evidence type="ECO:0000256" key="1">
    <source>
        <dbReference type="ARBA" id="ARBA00003767"/>
    </source>
</evidence>
<dbReference type="GO" id="GO:0000978">
    <property type="term" value="F:RNA polymerase II cis-regulatory region sequence-specific DNA binding"/>
    <property type="evidence" value="ECO:0007669"/>
    <property type="project" value="TreeGrafter"/>
</dbReference>
<dbReference type="GO" id="GO:0003700">
    <property type="term" value="F:DNA-binding transcription factor activity"/>
    <property type="evidence" value="ECO:0007669"/>
    <property type="project" value="TreeGrafter"/>
</dbReference>
<dbReference type="PANTHER" id="PTHR24390">
    <property type="entry name" value="ZINC FINGER PROTEIN"/>
    <property type="match status" value="1"/>
</dbReference>
<feature type="domain" description="C2H2-type" evidence="14">
    <location>
        <begin position="436"/>
        <end position="463"/>
    </location>
</feature>
<organism evidence="16 17">
    <name type="scientific">Mus caroli</name>
    <name type="common">Ryukyu mouse</name>
    <name type="synonym">Ricefield mouse</name>
    <dbReference type="NCBI Taxonomy" id="10089"/>
    <lineage>
        <taxon>Eukaryota</taxon>
        <taxon>Metazoa</taxon>
        <taxon>Chordata</taxon>
        <taxon>Craniata</taxon>
        <taxon>Vertebrata</taxon>
        <taxon>Euteleostomi</taxon>
        <taxon>Mammalia</taxon>
        <taxon>Eutheria</taxon>
        <taxon>Euarchontoglires</taxon>
        <taxon>Glires</taxon>
        <taxon>Rodentia</taxon>
        <taxon>Myomorpha</taxon>
        <taxon>Muroidea</taxon>
        <taxon>Muridae</taxon>
        <taxon>Murinae</taxon>
        <taxon>Mus</taxon>
        <taxon>Mus</taxon>
    </lineage>
</organism>
<keyword evidence="5" id="KW-0677">Repeat</keyword>
<feature type="domain" description="C2H2-type" evidence="14">
    <location>
        <begin position="464"/>
        <end position="491"/>
    </location>
</feature>
<keyword evidence="6 12" id="KW-0863">Zinc-finger</keyword>
<feature type="domain" description="C2H2-type" evidence="14">
    <location>
        <begin position="592"/>
        <end position="619"/>
    </location>
</feature>
<dbReference type="GO" id="GO:0005634">
    <property type="term" value="C:nucleus"/>
    <property type="evidence" value="ECO:0007669"/>
    <property type="project" value="UniProtKB-SubCell"/>
</dbReference>
<dbReference type="PROSITE" id="PS00028">
    <property type="entry name" value="ZINC_FINGER_C2H2_1"/>
    <property type="match status" value="11"/>
</dbReference>
<evidence type="ECO:0000256" key="12">
    <source>
        <dbReference type="PROSITE-ProRule" id="PRU00042"/>
    </source>
</evidence>
<evidence type="ECO:0000259" key="14">
    <source>
        <dbReference type="PROSITE" id="PS50157"/>
    </source>
</evidence>
<accession>A0A6P7QMH5</accession>
<dbReference type="Pfam" id="PF00096">
    <property type="entry name" value="zf-C2H2"/>
    <property type="match status" value="11"/>
</dbReference>
<keyword evidence="4" id="KW-0479">Metal-binding</keyword>
<evidence type="ECO:0000313" key="17">
    <source>
        <dbReference type="RefSeq" id="XP_029325950.1"/>
    </source>
</evidence>
<gene>
    <name evidence="17" type="primary">Znf251</name>
</gene>
<dbReference type="GO" id="GO:0006357">
    <property type="term" value="P:regulation of transcription by RNA polymerase II"/>
    <property type="evidence" value="ECO:0007669"/>
    <property type="project" value="TreeGrafter"/>
</dbReference>
<dbReference type="FunFam" id="3.30.160.60:FF:000737">
    <property type="entry name" value="Zinc finger protein 565"/>
    <property type="match status" value="1"/>
</dbReference>
<dbReference type="CTD" id="90987"/>
<keyword evidence="8" id="KW-0805">Transcription regulation</keyword>
<dbReference type="SUPFAM" id="SSF109640">
    <property type="entry name" value="KRAB domain (Kruppel-associated box)"/>
    <property type="match status" value="1"/>
</dbReference>
<dbReference type="PROSITE" id="PS50805">
    <property type="entry name" value="KRAB"/>
    <property type="match status" value="1"/>
</dbReference>
<feature type="domain" description="C2H2-type" evidence="14">
    <location>
        <begin position="240"/>
        <end position="267"/>
    </location>
</feature>
<dbReference type="FunFam" id="3.30.160.60:FF:000953">
    <property type="entry name" value="Zinc finger protein 691"/>
    <property type="match status" value="1"/>
</dbReference>
<keyword evidence="10" id="KW-0804">Transcription</keyword>
<evidence type="ECO:0000313" key="16">
    <source>
        <dbReference type="Proteomes" id="UP000515126"/>
    </source>
</evidence>
<dbReference type="InterPro" id="IPR036236">
    <property type="entry name" value="Znf_C2H2_sf"/>
</dbReference>
<dbReference type="Gene3D" id="6.10.140.140">
    <property type="match status" value="1"/>
</dbReference>
<keyword evidence="11" id="KW-0539">Nucleus</keyword>
<dbReference type="FunFam" id="3.30.160.60:FF:002090">
    <property type="entry name" value="Zinc finger protein 473"/>
    <property type="match status" value="1"/>
</dbReference>
<keyword evidence="9" id="KW-0238">DNA-binding</keyword>
<feature type="domain" description="C2H2-type" evidence="14">
    <location>
        <begin position="492"/>
        <end position="519"/>
    </location>
</feature>
<evidence type="ECO:0000256" key="9">
    <source>
        <dbReference type="ARBA" id="ARBA00023125"/>
    </source>
</evidence>
<reference evidence="17" key="1">
    <citation type="submission" date="2025-08" db="UniProtKB">
        <authorList>
            <consortium name="RefSeq"/>
        </authorList>
    </citation>
    <scope>IDENTIFICATION</scope>
</reference>
<evidence type="ECO:0000256" key="13">
    <source>
        <dbReference type="SAM" id="MobiDB-lite"/>
    </source>
</evidence>
<dbReference type="PROSITE" id="PS50157">
    <property type="entry name" value="ZINC_FINGER_C2H2_2"/>
    <property type="match status" value="12"/>
</dbReference>
<feature type="domain" description="C2H2-type" evidence="14">
    <location>
        <begin position="324"/>
        <end position="351"/>
    </location>
</feature>
<proteinExistence type="inferred from homology"/>
<dbReference type="Pfam" id="PF01352">
    <property type="entry name" value="KRAB"/>
    <property type="match status" value="1"/>
</dbReference>
<evidence type="ECO:0000256" key="5">
    <source>
        <dbReference type="ARBA" id="ARBA00022737"/>
    </source>
</evidence>
<dbReference type="SMART" id="SM00355">
    <property type="entry name" value="ZnF_C2H2"/>
    <property type="match status" value="11"/>
</dbReference>
<dbReference type="InterPro" id="IPR013087">
    <property type="entry name" value="Znf_C2H2_type"/>
</dbReference>
<comment type="function">
    <text evidence="1">May be involved in transcriptional regulation.</text>
</comment>
<dbReference type="Proteomes" id="UP000515126">
    <property type="component" value="Chromosome 15"/>
</dbReference>
<feature type="domain" description="C2H2-type" evidence="14">
    <location>
        <begin position="520"/>
        <end position="547"/>
    </location>
</feature>
<dbReference type="FunFam" id="3.30.160.60:FF:000352">
    <property type="entry name" value="zinc finger protein 3 homolog"/>
    <property type="match status" value="1"/>
</dbReference>
<feature type="region of interest" description="Disordered" evidence="13">
    <location>
        <begin position="159"/>
        <end position="192"/>
    </location>
</feature>
<feature type="domain" description="KRAB" evidence="15">
    <location>
        <begin position="53"/>
        <end position="124"/>
    </location>
</feature>
<dbReference type="InterPro" id="IPR001909">
    <property type="entry name" value="KRAB"/>
</dbReference>